<dbReference type="PANTHER" id="PTHR22792">
    <property type="entry name" value="LUPUS LA PROTEIN-RELATED"/>
    <property type="match status" value="1"/>
</dbReference>
<dbReference type="EMBL" id="CAJPIZ010000065">
    <property type="protein sequence ID" value="CAG2100269.1"/>
    <property type="molecule type" value="Genomic_DNA"/>
</dbReference>
<dbReference type="InterPro" id="IPR058699">
    <property type="entry name" value="RRM_LARP4/4B"/>
</dbReference>
<dbReference type="SUPFAM" id="SSF46785">
    <property type="entry name" value="Winged helix' DNA-binding domain"/>
    <property type="match status" value="1"/>
</dbReference>
<evidence type="ECO:0000256" key="2">
    <source>
        <dbReference type="ARBA" id="ARBA00022884"/>
    </source>
</evidence>
<dbReference type="InterPro" id="IPR045180">
    <property type="entry name" value="La_dom_prot"/>
</dbReference>
<name>A0A7R9KB89_9ACAR</name>
<evidence type="ECO:0000256" key="4">
    <source>
        <dbReference type="SAM" id="MobiDB-lite"/>
    </source>
</evidence>
<accession>A0A7R9KB89</accession>
<reference evidence="6" key="1">
    <citation type="submission" date="2020-11" db="EMBL/GenBank/DDBJ databases">
        <authorList>
            <person name="Tran Van P."/>
        </authorList>
    </citation>
    <scope>NUCLEOTIDE SEQUENCE</scope>
</reference>
<protein>
    <recommendedName>
        <fullName evidence="5">HTH La-type RNA-binding domain-containing protein</fullName>
    </recommendedName>
</protein>
<dbReference type="GO" id="GO:0005829">
    <property type="term" value="C:cytosol"/>
    <property type="evidence" value="ECO:0007669"/>
    <property type="project" value="TreeGrafter"/>
</dbReference>
<feature type="compositionally biased region" description="Polar residues" evidence="4">
    <location>
        <begin position="686"/>
        <end position="697"/>
    </location>
</feature>
<feature type="compositionally biased region" description="Low complexity" evidence="4">
    <location>
        <begin position="1037"/>
        <end position="1049"/>
    </location>
</feature>
<feature type="compositionally biased region" description="Polar residues" evidence="4">
    <location>
        <begin position="966"/>
        <end position="984"/>
    </location>
</feature>
<evidence type="ECO:0000313" key="6">
    <source>
        <dbReference type="EMBL" id="CAD7619839.1"/>
    </source>
</evidence>
<feature type="domain" description="HTH La-type RNA-binding" evidence="5">
    <location>
        <begin position="194"/>
        <end position="283"/>
    </location>
</feature>
<dbReference type="OrthoDB" id="10046764at2759"/>
<feature type="region of interest" description="Disordered" evidence="4">
    <location>
        <begin position="624"/>
        <end position="701"/>
    </location>
</feature>
<keyword evidence="7" id="KW-1185">Reference proteome</keyword>
<feature type="compositionally biased region" description="Basic and acidic residues" evidence="4">
    <location>
        <begin position="176"/>
        <end position="185"/>
    </location>
</feature>
<dbReference type="SUPFAM" id="SSF54928">
    <property type="entry name" value="RNA-binding domain, RBD"/>
    <property type="match status" value="1"/>
</dbReference>
<feature type="compositionally biased region" description="Low complexity" evidence="4">
    <location>
        <begin position="637"/>
        <end position="655"/>
    </location>
</feature>
<dbReference type="Gene3D" id="1.10.10.10">
    <property type="entry name" value="Winged helix-like DNA-binding domain superfamily/Winged helix DNA-binding domain"/>
    <property type="match status" value="1"/>
</dbReference>
<proteinExistence type="predicted"/>
<sequence length="1105" mass="121406">MSNRLSTRRPNLWSYNGANRFGGRGPSPTSQCRTPLQSLSPILNSNDTYICCSYSPRCFIIQKVMGYDALIHTYSGPIPTTHLLRTKRCTNHDRKRITGNTSDTEELTKKDNVLENELKIADKKDNTITVCQTTTTTIATETIQQMNNPLANDKNPIMISNTPNNNTNDIVINDESHEKSRHEKSNQLNNQMSNKSEVDLRRALQQQLEYYFSRENLSRDQYLISQMDADQYVSIAIVANFDQIKRLTDDRQLVTDVLRQSPAVQVDEKGEKVRPLHKRCVLILREIPESTVAKDIENLFSGQNCPKFVNCEFAHNQSWYVTFETDEDAQRAYRYIREDVKVLPTTGKPIMARIKAKPIVHSVTNNYNKNGFRPPVVSGPGVPSTATPTANNGISNTTAAGATAAPVSSEPFVPSNSQPILTQQNFTNTYANVPTVNFNSRIYPPFYPPTMLQAWTPTTQACYDLSTVFVANGLAPHAYPTAAAPVFASKPTLRPNNIKPHISSRKQHYHMNPSNISPANTNTNNIANNINNNIINGSTGGLAAPLLASNATNGSVIATDLIANNTHYSSAKHYSNSKTYQTISNSGGNENSLNANIGNVIDGVVVVNPLPPKHDGLAQSSLHTTCLTKPQLSQSTDNSSNDSRMDNRSNSPSMNTFGPQPKSRDIRDTRDNRMNRIRKRRDDNENPISHCSDSSSAPKPIATTRIVETITAHNEPFDLKATSFPPLPTNSAIIRSNDNKDSEECVGTQCSSLADVVKGAIHKQRGDTTTGSKHDQSLTSCATPVHSVTNGSFCPNKPKDIKPNCSETDVNSNSDDNNSLNNSVDGVTRIRRTSNSSSNSSMCWKVSPTSHESDHSPNTTTNAIPAKSPNHCPLDSCNVGSDALTPEWCESPANQTKDCLKSSAMSTPSVLNGINDSFSINSDSFDENNSHSSATPHTEPSSPISVPNSVTKMVNNANPLFDANSIECNGNDDQSNDESNSVVDSENGDPHHNNTSSKRLTYSEIAKRSAKDKLNQNSDRTNATAVVVSKDKDKESLSSNSSTSSRASSNHIPFNSNRKFKAVIDHKENRLDNGSNRSLLYRNKDIRNSHDVHDRNDRSIASRVK</sequence>
<feature type="region of interest" description="Disordered" evidence="4">
    <location>
        <begin position="805"/>
        <end position="869"/>
    </location>
</feature>
<feature type="compositionally biased region" description="Polar residues" evidence="4">
    <location>
        <begin position="186"/>
        <end position="195"/>
    </location>
</feature>
<dbReference type="PANTHER" id="PTHR22792:SF131">
    <property type="entry name" value="LA-RELATED PROTEIN LARP4B"/>
    <property type="match status" value="1"/>
</dbReference>
<feature type="compositionally biased region" description="Basic and acidic residues" evidence="4">
    <location>
        <begin position="662"/>
        <end position="684"/>
    </location>
</feature>
<dbReference type="Pfam" id="PF05383">
    <property type="entry name" value="La"/>
    <property type="match status" value="1"/>
</dbReference>
<evidence type="ECO:0000256" key="1">
    <source>
        <dbReference type="ARBA" id="ARBA00022553"/>
    </source>
</evidence>
<feature type="region of interest" description="Disordered" evidence="4">
    <location>
        <begin position="921"/>
        <end position="1054"/>
    </location>
</feature>
<dbReference type="SMART" id="SM00715">
    <property type="entry name" value="LA"/>
    <property type="match status" value="1"/>
</dbReference>
<evidence type="ECO:0000313" key="7">
    <source>
        <dbReference type="Proteomes" id="UP000759131"/>
    </source>
</evidence>
<dbReference type="InterPro" id="IPR006630">
    <property type="entry name" value="La_HTH"/>
</dbReference>
<dbReference type="AlphaFoldDB" id="A0A7R9KB89"/>
<feature type="compositionally biased region" description="Polar residues" evidence="4">
    <location>
        <begin position="1015"/>
        <end position="1024"/>
    </location>
</feature>
<feature type="compositionally biased region" description="Low complexity" evidence="4">
    <location>
        <begin position="809"/>
        <end position="825"/>
    </location>
</feature>
<dbReference type="InterPro" id="IPR035979">
    <property type="entry name" value="RBD_domain_sf"/>
</dbReference>
<dbReference type="GO" id="GO:0045727">
    <property type="term" value="P:positive regulation of translation"/>
    <property type="evidence" value="ECO:0007669"/>
    <property type="project" value="TreeGrafter"/>
</dbReference>
<feature type="compositionally biased region" description="Polar residues" evidence="4">
    <location>
        <begin position="931"/>
        <end position="958"/>
    </location>
</feature>
<evidence type="ECO:0000259" key="5">
    <source>
        <dbReference type="PROSITE" id="PS50961"/>
    </source>
</evidence>
<dbReference type="Proteomes" id="UP000759131">
    <property type="component" value="Unassembled WGS sequence"/>
</dbReference>
<dbReference type="Pfam" id="PF26088">
    <property type="entry name" value="RRM_LARP4"/>
    <property type="match status" value="1"/>
</dbReference>
<dbReference type="CDD" id="cd12430">
    <property type="entry name" value="RRM_LARP4_5_like"/>
    <property type="match status" value="1"/>
</dbReference>
<gene>
    <name evidence="6" type="ORF">OSB1V03_LOCUS337</name>
</gene>
<dbReference type="GO" id="GO:0003730">
    <property type="term" value="F:mRNA 3'-UTR binding"/>
    <property type="evidence" value="ECO:0007669"/>
    <property type="project" value="TreeGrafter"/>
</dbReference>
<dbReference type="InterPro" id="IPR036390">
    <property type="entry name" value="WH_DNA-bd_sf"/>
</dbReference>
<organism evidence="6">
    <name type="scientific">Medioppia subpectinata</name>
    <dbReference type="NCBI Taxonomy" id="1979941"/>
    <lineage>
        <taxon>Eukaryota</taxon>
        <taxon>Metazoa</taxon>
        <taxon>Ecdysozoa</taxon>
        <taxon>Arthropoda</taxon>
        <taxon>Chelicerata</taxon>
        <taxon>Arachnida</taxon>
        <taxon>Acari</taxon>
        <taxon>Acariformes</taxon>
        <taxon>Sarcoptiformes</taxon>
        <taxon>Oribatida</taxon>
        <taxon>Brachypylina</taxon>
        <taxon>Oppioidea</taxon>
        <taxon>Oppiidae</taxon>
        <taxon>Medioppia</taxon>
    </lineage>
</organism>
<feature type="compositionally biased region" description="Basic and acidic residues" evidence="4">
    <location>
        <begin position="1005"/>
        <end position="1014"/>
    </location>
</feature>
<feature type="compositionally biased region" description="Polar residues" evidence="4">
    <location>
        <begin position="624"/>
        <end position="636"/>
    </location>
</feature>
<keyword evidence="1" id="KW-0597">Phosphoprotein</keyword>
<keyword evidence="2 3" id="KW-0694">RNA-binding</keyword>
<dbReference type="InterPro" id="IPR036388">
    <property type="entry name" value="WH-like_DNA-bd_sf"/>
</dbReference>
<evidence type="ECO:0000256" key="3">
    <source>
        <dbReference type="PROSITE-ProRule" id="PRU00332"/>
    </source>
</evidence>
<feature type="region of interest" description="Disordered" evidence="4">
    <location>
        <begin position="176"/>
        <end position="197"/>
    </location>
</feature>
<dbReference type="PROSITE" id="PS50961">
    <property type="entry name" value="HTH_LA"/>
    <property type="match status" value="1"/>
</dbReference>
<dbReference type="EMBL" id="OC854640">
    <property type="protein sequence ID" value="CAD7619839.1"/>
    <property type="molecule type" value="Genomic_DNA"/>
</dbReference>
<dbReference type="GO" id="GO:0010494">
    <property type="term" value="C:cytoplasmic stress granule"/>
    <property type="evidence" value="ECO:0007669"/>
    <property type="project" value="TreeGrafter"/>
</dbReference>